<dbReference type="EMBL" id="GG698485">
    <property type="protein sequence ID" value="EGD94995.1"/>
    <property type="molecule type" value="Genomic_DNA"/>
</dbReference>
<keyword evidence="2" id="KW-1185">Reference proteome</keyword>
<proteinExistence type="predicted"/>
<sequence>MHREALHRRAETTEMRKHCLTDAAKPWFLVIIINAKQLKVVHLSSLPRKSIGPIRPSRVYVAAVAGSMKMGSDRQGTAIVNTVLPATAEGQGSQREEKMEQQEISFHLYLQFYRLWRVEKMLATLHVSLETTDAPCGVVEEPLHIVTLWTYQHATQQLDTSNINVLMTLRQASKNVTMSHQHAN</sequence>
<name>F2RUJ6_TRIT1</name>
<evidence type="ECO:0000313" key="1">
    <source>
        <dbReference type="EMBL" id="EGD94995.1"/>
    </source>
</evidence>
<gene>
    <name evidence="1" type="ORF">TESG_02490</name>
</gene>
<reference evidence="2" key="1">
    <citation type="journal article" date="2012" name="MBio">
        <title>Comparative genome analysis of Trichophyton rubrum and related dermatophytes reveals candidate genes involved in infection.</title>
        <authorList>
            <person name="Martinez D.A."/>
            <person name="Oliver B.G."/>
            <person name="Graeser Y."/>
            <person name="Goldberg J.M."/>
            <person name="Li W."/>
            <person name="Martinez-Rossi N.M."/>
            <person name="Monod M."/>
            <person name="Shelest E."/>
            <person name="Barton R.C."/>
            <person name="Birch E."/>
            <person name="Brakhage A.A."/>
            <person name="Chen Z."/>
            <person name="Gurr S.J."/>
            <person name="Heiman D."/>
            <person name="Heitman J."/>
            <person name="Kosti I."/>
            <person name="Rossi A."/>
            <person name="Saif S."/>
            <person name="Samalova M."/>
            <person name="Saunders C.W."/>
            <person name="Shea T."/>
            <person name="Summerbell R.C."/>
            <person name="Xu J."/>
            <person name="Young S."/>
            <person name="Zeng Q."/>
            <person name="Birren B.W."/>
            <person name="Cuomo C.A."/>
            <person name="White T.C."/>
        </authorList>
    </citation>
    <scope>NUCLEOTIDE SEQUENCE [LARGE SCALE GENOMIC DNA]</scope>
    <source>
        <strain evidence="2">CBS 112818</strain>
    </source>
</reference>
<dbReference type="HOGENOM" id="CLU_1469242_0_0_1"/>
<dbReference type="AlphaFoldDB" id="F2RUJ6"/>
<protein>
    <submittedName>
        <fullName evidence="1">Uncharacterized protein</fullName>
    </submittedName>
</protein>
<accession>F2RUJ6</accession>
<dbReference type="Proteomes" id="UP000009172">
    <property type="component" value="Unassembled WGS sequence"/>
</dbReference>
<organism evidence="1 2">
    <name type="scientific">Trichophyton tonsurans (strain CBS 112818)</name>
    <name type="common">Scalp ringworm fungus</name>
    <dbReference type="NCBI Taxonomy" id="647933"/>
    <lineage>
        <taxon>Eukaryota</taxon>
        <taxon>Fungi</taxon>
        <taxon>Dikarya</taxon>
        <taxon>Ascomycota</taxon>
        <taxon>Pezizomycotina</taxon>
        <taxon>Eurotiomycetes</taxon>
        <taxon>Eurotiomycetidae</taxon>
        <taxon>Onygenales</taxon>
        <taxon>Arthrodermataceae</taxon>
        <taxon>Trichophyton</taxon>
    </lineage>
</organism>
<evidence type="ECO:0000313" key="2">
    <source>
        <dbReference type="Proteomes" id="UP000009172"/>
    </source>
</evidence>